<reference evidence="2" key="1">
    <citation type="journal article" date="2019" name="Int. J. Syst. Evol. Microbiol.">
        <title>The Global Catalogue of Microorganisms (GCM) 10K type strain sequencing project: providing services to taxonomists for standard genome sequencing and annotation.</title>
        <authorList>
            <consortium name="The Broad Institute Genomics Platform"/>
            <consortium name="The Broad Institute Genome Sequencing Center for Infectious Disease"/>
            <person name="Wu L."/>
            <person name="Ma J."/>
        </authorList>
    </citation>
    <scope>NUCLEOTIDE SEQUENCE [LARGE SCALE GENOMIC DNA]</scope>
    <source>
        <strain evidence="2">JCM 14603</strain>
    </source>
</reference>
<comment type="caution">
    <text evidence="1">The sequence shown here is derived from an EMBL/GenBank/DDBJ whole genome shotgun (WGS) entry which is preliminary data.</text>
</comment>
<sequence length="75" mass="8357">MKLTKTPDGYVVQVPDDVVAALGLRDGDSVRVSRPSVVELTVSPEDRDSAIEEMKRLARPLPADYKFNREEANSR</sequence>
<evidence type="ECO:0000313" key="1">
    <source>
        <dbReference type="EMBL" id="GAA0673350.1"/>
    </source>
</evidence>
<keyword evidence="2" id="KW-1185">Reference proteome</keyword>
<name>A0ABP3T6M1_9SPHN</name>
<evidence type="ECO:0000313" key="2">
    <source>
        <dbReference type="Proteomes" id="UP001500238"/>
    </source>
</evidence>
<dbReference type="Proteomes" id="UP001500238">
    <property type="component" value="Unassembled WGS sequence"/>
</dbReference>
<protein>
    <recommendedName>
        <fullName evidence="3">AbrB/MazE/SpoVT family DNA-binding domain-containing protein</fullName>
    </recommendedName>
</protein>
<evidence type="ECO:0008006" key="3">
    <source>
        <dbReference type="Google" id="ProtNLM"/>
    </source>
</evidence>
<proteinExistence type="predicted"/>
<dbReference type="EMBL" id="BAAAES010000009">
    <property type="protein sequence ID" value="GAA0673350.1"/>
    <property type="molecule type" value="Genomic_DNA"/>
</dbReference>
<organism evidence="1 2">
    <name type="scientific">Sphingomonas insulae</name>
    <dbReference type="NCBI Taxonomy" id="424800"/>
    <lineage>
        <taxon>Bacteria</taxon>
        <taxon>Pseudomonadati</taxon>
        <taxon>Pseudomonadota</taxon>
        <taxon>Alphaproteobacteria</taxon>
        <taxon>Sphingomonadales</taxon>
        <taxon>Sphingomonadaceae</taxon>
        <taxon>Sphingomonas</taxon>
    </lineage>
</organism>
<dbReference type="RefSeq" id="WP_163958299.1">
    <property type="nucleotide sequence ID" value="NZ_BAAAES010000009.1"/>
</dbReference>
<gene>
    <name evidence="1" type="ORF">GCM10009102_26190</name>
</gene>
<accession>A0ABP3T6M1</accession>